<dbReference type="GO" id="GO:0000981">
    <property type="term" value="F:DNA-binding transcription factor activity, RNA polymerase II-specific"/>
    <property type="evidence" value="ECO:0007669"/>
    <property type="project" value="InterPro"/>
</dbReference>
<evidence type="ECO:0000256" key="5">
    <source>
        <dbReference type="SAM" id="MobiDB-lite"/>
    </source>
</evidence>
<feature type="region of interest" description="Disordered" evidence="5">
    <location>
        <begin position="73"/>
        <end position="100"/>
    </location>
</feature>
<dbReference type="SMART" id="SM00066">
    <property type="entry name" value="GAL4"/>
    <property type="match status" value="1"/>
</dbReference>
<keyword evidence="1" id="KW-0805">Transcription regulation</keyword>
<dbReference type="OrthoDB" id="3251668at2759"/>
<name>A0A5N6Z904_9EURO</name>
<evidence type="ECO:0000313" key="8">
    <source>
        <dbReference type="Proteomes" id="UP000327118"/>
    </source>
</evidence>
<proteinExistence type="predicted"/>
<dbReference type="InterPro" id="IPR036864">
    <property type="entry name" value="Zn2-C6_fun-type_DNA-bd_sf"/>
</dbReference>
<keyword evidence="4" id="KW-0539">Nucleus</keyword>
<keyword evidence="8" id="KW-1185">Reference proteome</keyword>
<evidence type="ECO:0000259" key="6">
    <source>
        <dbReference type="PROSITE" id="PS50048"/>
    </source>
</evidence>
<evidence type="ECO:0000256" key="4">
    <source>
        <dbReference type="ARBA" id="ARBA00023242"/>
    </source>
</evidence>
<sequence>MITDYRSPITLTSLFGMSTPHHRTQGGCWTCKKIRRKCDSTRPACRVCQRRAVECEGYEIRLRWGSGIASRGRFTGAGEPVESSIPPRTKGRQRDLSREKRRKLARICRNNGQETTDSPPWQEDLQVPAVNPDLELRTTNEKDVLFQKFLSSGIHVLHSTSTTDSRNLLISRLPALCHQSTSLYEVCVALQASLSPTTRPRSFEYFDAALSLFRAELSRNVTYLEDSTFTAGLLLCSIGCIHAMPWTMHLHGIYGILQAHGLHVPGKRTEFRTHLLEVMGIMDLPTFTIGRNTSLGFWRQYCRDRASLHHTSDVNDIETVSGLPRSLLDIISCIGAGATEESFWDWPGSDGNLSQQQLWEAYRLAGILAIRHGQLPILSQSDTAATESPARTDITTSRPLSLPSTTVITARIVSHLEALRRELPEAAAEGRLVFNAIKYPAFIAGLQADMLAAHPELKQAIRACLSAYQRLHGLGRDFQPLLEILEEWWLHHREMTSAHQLALTRRTELGLL</sequence>
<dbReference type="PANTHER" id="PTHR37534:SF44">
    <property type="entry name" value="ZN(II)2CYS6 TRANSCRIPTION FACTOR (EUROFUNG)"/>
    <property type="match status" value="1"/>
</dbReference>
<keyword evidence="2" id="KW-0238">DNA-binding</keyword>
<accession>A0A5N6Z904</accession>
<dbReference type="EMBL" id="ML739105">
    <property type="protein sequence ID" value="KAE8353199.1"/>
    <property type="molecule type" value="Genomic_DNA"/>
</dbReference>
<gene>
    <name evidence="7" type="ORF">BDV28DRAFT_112916</name>
</gene>
<organism evidence="7 8">
    <name type="scientific">Aspergillus coremiiformis</name>
    <dbReference type="NCBI Taxonomy" id="138285"/>
    <lineage>
        <taxon>Eukaryota</taxon>
        <taxon>Fungi</taxon>
        <taxon>Dikarya</taxon>
        <taxon>Ascomycota</taxon>
        <taxon>Pezizomycotina</taxon>
        <taxon>Eurotiomycetes</taxon>
        <taxon>Eurotiomycetidae</taxon>
        <taxon>Eurotiales</taxon>
        <taxon>Aspergillaceae</taxon>
        <taxon>Aspergillus</taxon>
        <taxon>Aspergillus subgen. Circumdati</taxon>
    </lineage>
</organism>
<protein>
    <recommendedName>
        <fullName evidence="6">Zn(2)-C6 fungal-type domain-containing protein</fullName>
    </recommendedName>
</protein>
<dbReference type="Gene3D" id="4.10.240.10">
    <property type="entry name" value="Zn(2)-C6 fungal-type DNA-binding domain"/>
    <property type="match status" value="1"/>
</dbReference>
<evidence type="ECO:0000256" key="2">
    <source>
        <dbReference type="ARBA" id="ARBA00023125"/>
    </source>
</evidence>
<evidence type="ECO:0000256" key="3">
    <source>
        <dbReference type="ARBA" id="ARBA00023163"/>
    </source>
</evidence>
<dbReference type="Pfam" id="PF00172">
    <property type="entry name" value="Zn_clus"/>
    <property type="match status" value="1"/>
</dbReference>
<dbReference type="PANTHER" id="PTHR37534">
    <property type="entry name" value="TRANSCRIPTIONAL ACTIVATOR PROTEIN UGA3"/>
    <property type="match status" value="1"/>
</dbReference>
<reference evidence="8" key="1">
    <citation type="submission" date="2019-04" db="EMBL/GenBank/DDBJ databases">
        <title>Friends and foes A comparative genomics studyof 23 Aspergillus species from section Flavi.</title>
        <authorList>
            <consortium name="DOE Joint Genome Institute"/>
            <person name="Kjaerbolling I."/>
            <person name="Vesth T."/>
            <person name="Frisvad J.C."/>
            <person name="Nybo J.L."/>
            <person name="Theobald S."/>
            <person name="Kildgaard S."/>
            <person name="Isbrandt T."/>
            <person name="Kuo A."/>
            <person name="Sato A."/>
            <person name="Lyhne E.K."/>
            <person name="Kogle M.E."/>
            <person name="Wiebenga A."/>
            <person name="Kun R.S."/>
            <person name="Lubbers R.J."/>
            <person name="Makela M.R."/>
            <person name="Barry K."/>
            <person name="Chovatia M."/>
            <person name="Clum A."/>
            <person name="Daum C."/>
            <person name="Haridas S."/>
            <person name="He G."/>
            <person name="LaButti K."/>
            <person name="Lipzen A."/>
            <person name="Mondo S."/>
            <person name="Riley R."/>
            <person name="Salamov A."/>
            <person name="Simmons B.A."/>
            <person name="Magnuson J.K."/>
            <person name="Henrissat B."/>
            <person name="Mortensen U.H."/>
            <person name="Larsen T.O."/>
            <person name="Devries R.P."/>
            <person name="Grigoriev I.V."/>
            <person name="Machida M."/>
            <person name="Baker S.E."/>
            <person name="Andersen M.R."/>
        </authorList>
    </citation>
    <scope>NUCLEOTIDE SEQUENCE [LARGE SCALE GENOMIC DNA]</scope>
    <source>
        <strain evidence="8">CBS 553.77</strain>
    </source>
</reference>
<feature type="domain" description="Zn(2)-C6 fungal-type" evidence="6">
    <location>
        <begin position="27"/>
        <end position="55"/>
    </location>
</feature>
<dbReference type="Proteomes" id="UP000327118">
    <property type="component" value="Unassembled WGS sequence"/>
</dbReference>
<dbReference type="SUPFAM" id="SSF57701">
    <property type="entry name" value="Zn2/Cys6 DNA-binding domain"/>
    <property type="match status" value="1"/>
</dbReference>
<dbReference type="GO" id="GO:0045944">
    <property type="term" value="P:positive regulation of transcription by RNA polymerase II"/>
    <property type="evidence" value="ECO:0007669"/>
    <property type="project" value="TreeGrafter"/>
</dbReference>
<dbReference type="GO" id="GO:0008270">
    <property type="term" value="F:zinc ion binding"/>
    <property type="evidence" value="ECO:0007669"/>
    <property type="project" value="InterPro"/>
</dbReference>
<evidence type="ECO:0000313" key="7">
    <source>
        <dbReference type="EMBL" id="KAE8353199.1"/>
    </source>
</evidence>
<dbReference type="GO" id="GO:0000976">
    <property type="term" value="F:transcription cis-regulatory region binding"/>
    <property type="evidence" value="ECO:0007669"/>
    <property type="project" value="TreeGrafter"/>
</dbReference>
<dbReference type="GO" id="GO:0005634">
    <property type="term" value="C:nucleus"/>
    <property type="evidence" value="ECO:0007669"/>
    <property type="project" value="TreeGrafter"/>
</dbReference>
<dbReference type="InterPro" id="IPR001138">
    <property type="entry name" value="Zn2Cys6_DnaBD"/>
</dbReference>
<evidence type="ECO:0000256" key="1">
    <source>
        <dbReference type="ARBA" id="ARBA00023015"/>
    </source>
</evidence>
<keyword evidence="3" id="KW-0804">Transcription</keyword>
<dbReference type="CDD" id="cd00067">
    <property type="entry name" value="GAL4"/>
    <property type="match status" value="1"/>
</dbReference>
<dbReference type="AlphaFoldDB" id="A0A5N6Z904"/>
<dbReference type="PROSITE" id="PS50048">
    <property type="entry name" value="ZN2_CY6_FUNGAL_2"/>
    <property type="match status" value="1"/>
</dbReference>
<dbReference type="PROSITE" id="PS00463">
    <property type="entry name" value="ZN2_CY6_FUNGAL_1"/>
    <property type="match status" value="1"/>
</dbReference>